<keyword evidence="11" id="KW-1185">Reference proteome</keyword>
<sequence length="608" mass="66961">MHSTTLRTAPLHLARALQCAPQGVRRCPRPCIVAKWLQSRNLTTTTPLAQEAIPLRKHLKDEAKRKKAEAKRDGNTSNRNLGTDPRLEKWELTVGIEIHAELNTACKLFSSAPAEALDGEDGGTANSRVAMFDAALPGTQPQFQVATLLPALRAAIALGCEVQRKSGWDRKHYFHWDQPNGYQITQYYQPFAKDGTLVLSASDGVPASDLNGADSLAIGIKQIQMEQDTAKTTNVGSSTYHVDLNRAGVPLIEIITLPQIHSPQTAAAVVRKIQAVLRSVDACVTGMELGGLRADVNVSVRERGTSGVGSSYSGVSGLGQRTEIKNLSSFKAVEDAIIAERHRQIDVLEAGGVIEGETRGWTLGATETTRLRGKEGEVDYRYMPDADLPPLVIGRDLVEHLTSTLPALPDELQQQLQDRYGLSLKDAKTLIDLDSGDRLDFFERTVQLVMAEVGSSDQCKFGKMVGNWVLHELGGLLATHQRIWDDVRITADELKDILVCLDQKQITTRVAKQLLADLFQRATAPDTRPSVEHLIEVGNLRLRPLSEEEYEELAKRIMEENPDMVKAVREKGQKGKVMWFVGQMVRRGEEGTVEPEKAKAVIGRLVDN</sequence>
<comment type="function">
    <text evidence="7">Allows the formation of correctly charged Gln-tRNA(Gln) through the transamidation of misacylated Glu-tRNA(Gln) in the mitochondria. The reaction takes place in the presence of glutamine and ATP through an activated gamma-phospho-Glu-tRNA(Gln).</text>
</comment>
<name>A0A4U0X2V9_9PEZI</name>
<accession>A0A4U0X2V9</accession>
<evidence type="ECO:0000313" key="11">
    <source>
        <dbReference type="Proteomes" id="UP000309340"/>
    </source>
</evidence>
<feature type="domain" description="Asn/Gln amidotransferase" evidence="9">
    <location>
        <begin position="440"/>
        <end position="606"/>
    </location>
</feature>
<keyword evidence="5 7" id="KW-0648">Protein biosynthesis</keyword>
<gene>
    <name evidence="10" type="ORF">B0A55_08761</name>
</gene>
<dbReference type="InterPro" id="IPR004413">
    <property type="entry name" value="GatB"/>
</dbReference>
<evidence type="ECO:0000256" key="2">
    <source>
        <dbReference type="ARBA" id="ARBA00022598"/>
    </source>
</evidence>
<dbReference type="PANTHER" id="PTHR11659">
    <property type="entry name" value="GLUTAMYL-TRNA GLN AMIDOTRANSFERASE SUBUNIT B MITOCHONDRIAL AND PROKARYOTIC PET112-RELATED"/>
    <property type="match status" value="1"/>
</dbReference>
<dbReference type="InterPro" id="IPR017958">
    <property type="entry name" value="Gln-tRNA_amidoTrfase_suB_CS"/>
</dbReference>
<dbReference type="NCBIfam" id="TIGR00133">
    <property type="entry name" value="gatB"/>
    <property type="match status" value="1"/>
</dbReference>
<dbReference type="InterPro" id="IPR017959">
    <property type="entry name" value="Asn/Gln-tRNA_amidoTrfase_suB/E"/>
</dbReference>
<evidence type="ECO:0000256" key="1">
    <source>
        <dbReference type="ARBA" id="ARBA00005306"/>
    </source>
</evidence>
<keyword evidence="3 7" id="KW-0547">Nucleotide-binding</keyword>
<dbReference type="GO" id="GO:0005739">
    <property type="term" value="C:mitochondrion"/>
    <property type="evidence" value="ECO:0007669"/>
    <property type="project" value="UniProtKB-SubCell"/>
</dbReference>
<dbReference type="PANTHER" id="PTHR11659:SF0">
    <property type="entry name" value="GLUTAMYL-TRNA(GLN) AMIDOTRANSFERASE SUBUNIT B, MITOCHONDRIAL"/>
    <property type="match status" value="1"/>
</dbReference>
<dbReference type="EC" id="6.3.5.-" evidence="7"/>
<evidence type="ECO:0000256" key="3">
    <source>
        <dbReference type="ARBA" id="ARBA00022741"/>
    </source>
</evidence>
<comment type="subunit">
    <text evidence="7">Subunit of the heterotrimeric GatCAB amidotransferase (AdT) complex, composed of A, B and C subunits.</text>
</comment>
<dbReference type="PROSITE" id="PS01234">
    <property type="entry name" value="GATB"/>
    <property type="match status" value="1"/>
</dbReference>
<dbReference type="HAMAP" id="MF_00121">
    <property type="entry name" value="GatB"/>
    <property type="match status" value="1"/>
</dbReference>
<comment type="catalytic activity">
    <reaction evidence="6 7">
        <text>L-glutamyl-tRNA(Gln) + L-glutamine + ATP + H2O = L-glutaminyl-tRNA(Gln) + L-glutamate + ADP + phosphate + H(+)</text>
        <dbReference type="Rhea" id="RHEA:17521"/>
        <dbReference type="Rhea" id="RHEA-COMP:9681"/>
        <dbReference type="Rhea" id="RHEA-COMP:9684"/>
        <dbReference type="ChEBI" id="CHEBI:15377"/>
        <dbReference type="ChEBI" id="CHEBI:15378"/>
        <dbReference type="ChEBI" id="CHEBI:29985"/>
        <dbReference type="ChEBI" id="CHEBI:30616"/>
        <dbReference type="ChEBI" id="CHEBI:43474"/>
        <dbReference type="ChEBI" id="CHEBI:58359"/>
        <dbReference type="ChEBI" id="CHEBI:78520"/>
        <dbReference type="ChEBI" id="CHEBI:78521"/>
        <dbReference type="ChEBI" id="CHEBI:456216"/>
    </reaction>
</comment>
<organism evidence="10 11">
    <name type="scientific">Friedmanniomyces simplex</name>
    <dbReference type="NCBI Taxonomy" id="329884"/>
    <lineage>
        <taxon>Eukaryota</taxon>
        <taxon>Fungi</taxon>
        <taxon>Dikarya</taxon>
        <taxon>Ascomycota</taxon>
        <taxon>Pezizomycotina</taxon>
        <taxon>Dothideomycetes</taxon>
        <taxon>Dothideomycetidae</taxon>
        <taxon>Mycosphaerellales</taxon>
        <taxon>Teratosphaeriaceae</taxon>
        <taxon>Friedmanniomyces</taxon>
    </lineage>
</organism>
<feature type="compositionally biased region" description="Basic and acidic residues" evidence="8">
    <location>
        <begin position="59"/>
        <end position="74"/>
    </location>
</feature>
<comment type="subcellular location">
    <subcellularLocation>
        <location evidence="7">Mitochondrion</location>
    </subcellularLocation>
</comment>
<evidence type="ECO:0000256" key="5">
    <source>
        <dbReference type="ARBA" id="ARBA00022917"/>
    </source>
</evidence>
<evidence type="ECO:0000256" key="4">
    <source>
        <dbReference type="ARBA" id="ARBA00022840"/>
    </source>
</evidence>
<dbReference type="GO" id="GO:0005524">
    <property type="term" value="F:ATP binding"/>
    <property type="evidence" value="ECO:0007669"/>
    <property type="project" value="UniProtKB-KW"/>
</dbReference>
<dbReference type="EMBL" id="NAJQ01000388">
    <property type="protein sequence ID" value="TKA70660.1"/>
    <property type="molecule type" value="Genomic_DNA"/>
</dbReference>
<proteinExistence type="inferred from homology"/>
<dbReference type="SUPFAM" id="SSF55931">
    <property type="entry name" value="Glutamine synthetase/guanido kinase"/>
    <property type="match status" value="1"/>
</dbReference>
<dbReference type="Pfam" id="PF02934">
    <property type="entry name" value="GatB_N"/>
    <property type="match status" value="1"/>
</dbReference>
<comment type="caution">
    <text evidence="10">The sequence shown here is derived from an EMBL/GenBank/DDBJ whole genome shotgun (WGS) entry which is preliminary data.</text>
</comment>
<dbReference type="InterPro" id="IPR018027">
    <property type="entry name" value="Asn/Gln_amidotransferase"/>
</dbReference>
<protein>
    <recommendedName>
        <fullName evidence="7">Glutamyl-tRNA(Gln) amidotransferase subunit B, mitochondrial</fullName>
        <shortName evidence="7">Glu-AdT subunit B</shortName>
        <ecNumber evidence="7">6.3.5.-</ecNumber>
    </recommendedName>
</protein>
<comment type="similarity">
    <text evidence="1 7">Belongs to the GatB/GatE family. GatB subfamily.</text>
</comment>
<dbReference type="GO" id="GO:0032543">
    <property type="term" value="P:mitochondrial translation"/>
    <property type="evidence" value="ECO:0007669"/>
    <property type="project" value="UniProtKB-UniRule"/>
</dbReference>
<evidence type="ECO:0000256" key="7">
    <source>
        <dbReference type="HAMAP-Rule" id="MF_03147"/>
    </source>
</evidence>
<dbReference type="Pfam" id="PF02637">
    <property type="entry name" value="GatB_Yqey"/>
    <property type="match status" value="1"/>
</dbReference>
<dbReference type="OrthoDB" id="1722066at2759"/>
<reference evidence="10 11" key="1">
    <citation type="submission" date="2017-03" db="EMBL/GenBank/DDBJ databases">
        <title>Genomes of endolithic fungi from Antarctica.</title>
        <authorList>
            <person name="Coleine C."/>
            <person name="Masonjones S."/>
            <person name="Stajich J.E."/>
        </authorList>
    </citation>
    <scope>NUCLEOTIDE SEQUENCE [LARGE SCALE GENOMIC DNA]</scope>
    <source>
        <strain evidence="10 11">CCFEE 5184</strain>
    </source>
</reference>
<dbReference type="STRING" id="329884.A0A4U0X2V9"/>
<dbReference type="SMART" id="SM00845">
    <property type="entry name" value="GatB_Yqey"/>
    <property type="match status" value="1"/>
</dbReference>
<dbReference type="SUPFAM" id="SSF89095">
    <property type="entry name" value="GatB/YqeY motif"/>
    <property type="match status" value="1"/>
</dbReference>
<evidence type="ECO:0000259" key="9">
    <source>
        <dbReference type="SMART" id="SM00845"/>
    </source>
</evidence>
<keyword evidence="4 7" id="KW-0067">ATP-binding</keyword>
<dbReference type="NCBIfam" id="NF004012">
    <property type="entry name" value="PRK05477.1-2"/>
    <property type="match status" value="1"/>
</dbReference>
<keyword evidence="2 7" id="KW-0436">Ligase</keyword>
<dbReference type="InterPro" id="IPR003789">
    <property type="entry name" value="Asn/Gln_tRNA_amidoTrase-B-like"/>
</dbReference>
<dbReference type="AlphaFoldDB" id="A0A4U0X2V9"/>
<evidence type="ECO:0000256" key="6">
    <source>
        <dbReference type="ARBA" id="ARBA00047913"/>
    </source>
</evidence>
<dbReference type="GO" id="GO:0030956">
    <property type="term" value="C:glutamyl-tRNA(Gln) amidotransferase complex"/>
    <property type="evidence" value="ECO:0007669"/>
    <property type="project" value="UniProtKB-UniRule"/>
</dbReference>
<dbReference type="InterPro" id="IPR014746">
    <property type="entry name" value="Gln_synth/guanido_kin_cat_dom"/>
</dbReference>
<dbReference type="InterPro" id="IPR006075">
    <property type="entry name" value="Asn/Gln-tRNA_Trfase_suB/E_cat"/>
</dbReference>
<feature type="region of interest" description="Disordered" evidence="8">
    <location>
        <begin position="57"/>
        <end position="83"/>
    </location>
</feature>
<dbReference type="Proteomes" id="UP000309340">
    <property type="component" value="Unassembled WGS sequence"/>
</dbReference>
<evidence type="ECO:0000313" key="10">
    <source>
        <dbReference type="EMBL" id="TKA70660.1"/>
    </source>
</evidence>
<dbReference type="GO" id="GO:0050567">
    <property type="term" value="F:glutaminyl-tRNA synthase (glutamine-hydrolyzing) activity"/>
    <property type="evidence" value="ECO:0007669"/>
    <property type="project" value="UniProtKB-UniRule"/>
</dbReference>
<evidence type="ECO:0000256" key="8">
    <source>
        <dbReference type="SAM" id="MobiDB-lite"/>
    </source>
</evidence>
<dbReference type="GO" id="GO:0070681">
    <property type="term" value="P:glutaminyl-tRNAGln biosynthesis via transamidation"/>
    <property type="evidence" value="ECO:0007669"/>
    <property type="project" value="UniProtKB-UniRule"/>
</dbReference>
<keyword evidence="7" id="KW-0496">Mitochondrion</keyword>